<dbReference type="STRING" id="857293.CAAU_0944"/>
<dbReference type="GO" id="GO:0000156">
    <property type="term" value="F:phosphorelay response regulator activity"/>
    <property type="evidence" value="ECO:0007669"/>
    <property type="project" value="TreeGrafter"/>
</dbReference>
<dbReference type="AlphaFoldDB" id="I7KTF6"/>
<keyword evidence="13" id="KW-1185">Reference proteome</keyword>
<feature type="domain" description="Response regulatory" evidence="10">
    <location>
        <begin position="3"/>
        <end position="116"/>
    </location>
</feature>
<dbReference type="Pfam" id="PF00486">
    <property type="entry name" value="Trans_reg_C"/>
    <property type="match status" value="1"/>
</dbReference>
<dbReference type="InterPro" id="IPR039420">
    <property type="entry name" value="WalR-like"/>
</dbReference>
<dbReference type="GO" id="GO:0000976">
    <property type="term" value="F:transcription cis-regulatory region binding"/>
    <property type="evidence" value="ECO:0007669"/>
    <property type="project" value="TreeGrafter"/>
</dbReference>
<proteinExistence type="predicted"/>
<comment type="caution">
    <text evidence="12">The sequence shown here is derived from an EMBL/GenBank/DDBJ whole genome shotgun (WGS) entry which is preliminary data.</text>
</comment>
<dbReference type="EMBL" id="CAKP01000046">
    <property type="protein sequence ID" value="CCJ33028.1"/>
    <property type="molecule type" value="Genomic_DNA"/>
</dbReference>
<dbReference type="Gene3D" id="6.10.250.690">
    <property type="match status" value="1"/>
</dbReference>
<dbReference type="PANTHER" id="PTHR48111">
    <property type="entry name" value="REGULATOR OF RPOS"/>
    <property type="match status" value="1"/>
</dbReference>
<dbReference type="InterPro" id="IPR001867">
    <property type="entry name" value="OmpR/PhoB-type_DNA-bd"/>
</dbReference>
<evidence type="ECO:0000256" key="3">
    <source>
        <dbReference type="ARBA" id="ARBA00023012"/>
    </source>
</evidence>
<dbReference type="SUPFAM" id="SSF52172">
    <property type="entry name" value="CheY-like"/>
    <property type="match status" value="1"/>
</dbReference>
<sequence>MNKVLIIEDEYKIVDVLEAYLKKEGYIVFTEASGLKGLQAYLEKQPDIIILDLMLPDLTGEEVCKRIRKESKVPILMLTAKSMEEDILKGFDIGADDYVTKPFSPKEVVARVKALIKRSKDEVLPLIIYEGLEIDCEGRRVKLNGEEIDLTPTEFKILINMAKNAKKVFTREELINNVFGMDYDGYDRSIDTHIKNLRHKLKEDPKYPKYIKTIRGLGYKFGGE</sequence>
<evidence type="ECO:0000256" key="4">
    <source>
        <dbReference type="ARBA" id="ARBA00023015"/>
    </source>
</evidence>
<evidence type="ECO:0000259" key="11">
    <source>
        <dbReference type="PROSITE" id="PS51755"/>
    </source>
</evidence>
<dbReference type="GO" id="GO:0006355">
    <property type="term" value="P:regulation of DNA-templated transcription"/>
    <property type="evidence" value="ECO:0007669"/>
    <property type="project" value="InterPro"/>
</dbReference>
<dbReference type="SMART" id="SM00862">
    <property type="entry name" value="Trans_reg_C"/>
    <property type="match status" value="1"/>
</dbReference>
<feature type="DNA-binding region" description="OmpR/PhoB-type" evidence="9">
    <location>
        <begin position="124"/>
        <end position="223"/>
    </location>
</feature>
<keyword evidence="4" id="KW-0805">Transcription regulation</keyword>
<evidence type="ECO:0000313" key="13">
    <source>
        <dbReference type="Proteomes" id="UP000007652"/>
    </source>
</evidence>
<evidence type="ECO:0000256" key="8">
    <source>
        <dbReference type="PROSITE-ProRule" id="PRU00169"/>
    </source>
</evidence>
<protein>
    <recommendedName>
        <fullName evidence="1">Stage 0 sporulation protein A homolog</fullName>
    </recommendedName>
</protein>
<dbReference type="Gene3D" id="3.40.50.2300">
    <property type="match status" value="1"/>
</dbReference>
<accession>I7KTF6</accession>
<dbReference type="GO" id="GO:0032993">
    <property type="term" value="C:protein-DNA complex"/>
    <property type="evidence" value="ECO:0007669"/>
    <property type="project" value="TreeGrafter"/>
</dbReference>
<dbReference type="OrthoDB" id="9802426at2"/>
<dbReference type="PROSITE" id="PS50110">
    <property type="entry name" value="RESPONSE_REGULATORY"/>
    <property type="match status" value="1"/>
</dbReference>
<evidence type="ECO:0000256" key="2">
    <source>
        <dbReference type="ARBA" id="ARBA00022553"/>
    </source>
</evidence>
<dbReference type="RefSeq" id="WP_008908302.1">
    <property type="nucleotide sequence ID" value="NZ_CAKP01000046.1"/>
</dbReference>
<dbReference type="FunFam" id="1.10.10.10:FF:000018">
    <property type="entry name" value="DNA-binding response regulator ResD"/>
    <property type="match status" value="1"/>
</dbReference>
<evidence type="ECO:0000313" key="12">
    <source>
        <dbReference type="EMBL" id="CCJ33028.1"/>
    </source>
</evidence>
<name>I7KTF6_9CLOT</name>
<dbReference type="InterPro" id="IPR011006">
    <property type="entry name" value="CheY-like_superfamily"/>
</dbReference>
<feature type="domain" description="OmpR/PhoB-type" evidence="11">
    <location>
        <begin position="124"/>
        <end position="223"/>
    </location>
</feature>
<dbReference type="Proteomes" id="UP000007652">
    <property type="component" value="Unassembled WGS sequence"/>
</dbReference>
<dbReference type="CDD" id="cd00383">
    <property type="entry name" value="trans_reg_C"/>
    <property type="match status" value="1"/>
</dbReference>
<dbReference type="Pfam" id="PF00072">
    <property type="entry name" value="Response_reg"/>
    <property type="match status" value="1"/>
</dbReference>
<evidence type="ECO:0000256" key="1">
    <source>
        <dbReference type="ARBA" id="ARBA00018672"/>
    </source>
</evidence>
<keyword evidence="6" id="KW-0804">Transcription</keyword>
<dbReference type="CDD" id="cd17574">
    <property type="entry name" value="REC_OmpR"/>
    <property type="match status" value="1"/>
</dbReference>
<gene>
    <name evidence="12" type="ORF">CAAU_0944</name>
</gene>
<dbReference type="InterPro" id="IPR001789">
    <property type="entry name" value="Sig_transdc_resp-reg_receiver"/>
</dbReference>
<evidence type="ECO:0000256" key="5">
    <source>
        <dbReference type="ARBA" id="ARBA00023125"/>
    </source>
</evidence>
<evidence type="ECO:0000256" key="6">
    <source>
        <dbReference type="ARBA" id="ARBA00023163"/>
    </source>
</evidence>
<dbReference type="PANTHER" id="PTHR48111:SF73">
    <property type="entry name" value="ALKALINE PHOSPHATASE SYNTHESIS TRANSCRIPTIONAL REGULATORY PROTEIN PHOP"/>
    <property type="match status" value="1"/>
</dbReference>
<dbReference type="PROSITE" id="PS51755">
    <property type="entry name" value="OMPR_PHOB"/>
    <property type="match status" value="1"/>
</dbReference>
<evidence type="ECO:0000256" key="7">
    <source>
        <dbReference type="ARBA" id="ARBA00024867"/>
    </source>
</evidence>
<comment type="function">
    <text evidence="7">May play the central regulatory role in sporulation. It may be an element of the effector pathway responsible for the activation of sporulation genes in response to nutritional stress. Spo0A may act in concert with spo0H (a sigma factor) to control the expression of some genes that are critical to the sporulation process.</text>
</comment>
<keyword evidence="3" id="KW-0902">Two-component regulatory system</keyword>
<reference evidence="12 13" key="1">
    <citation type="journal article" date="2011" name="J. Bacteriol.">
        <title>Draft genome sequence of Caloramator australicus strain RC3T, a thermoanaerobe from the Great Artesian Basin of Australia.</title>
        <authorList>
            <person name="Ogg C.D."/>
            <person name="Patel B.K.C."/>
        </authorList>
    </citation>
    <scope>NUCLEOTIDE SEQUENCE [LARGE SCALE GENOMIC DNA]</scope>
    <source>
        <strain evidence="12 13">RC3</strain>
    </source>
</reference>
<keyword evidence="2 8" id="KW-0597">Phosphoprotein</keyword>
<feature type="modified residue" description="4-aspartylphosphate" evidence="8">
    <location>
        <position position="52"/>
    </location>
</feature>
<dbReference type="Gene3D" id="1.10.10.10">
    <property type="entry name" value="Winged helix-like DNA-binding domain superfamily/Winged helix DNA-binding domain"/>
    <property type="match status" value="1"/>
</dbReference>
<dbReference type="SMART" id="SM00448">
    <property type="entry name" value="REC"/>
    <property type="match status" value="1"/>
</dbReference>
<dbReference type="InterPro" id="IPR036388">
    <property type="entry name" value="WH-like_DNA-bd_sf"/>
</dbReference>
<dbReference type="eggNOG" id="COG0745">
    <property type="taxonomic scope" value="Bacteria"/>
</dbReference>
<dbReference type="FunFam" id="3.40.50.2300:FF:000001">
    <property type="entry name" value="DNA-binding response regulator PhoB"/>
    <property type="match status" value="1"/>
</dbReference>
<keyword evidence="5 9" id="KW-0238">DNA-binding</keyword>
<organism evidence="12 13">
    <name type="scientific">Caloramator australicus RC3</name>
    <dbReference type="NCBI Taxonomy" id="857293"/>
    <lineage>
        <taxon>Bacteria</taxon>
        <taxon>Bacillati</taxon>
        <taxon>Bacillota</taxon>
        <taxon>Clostridia</taxon>
        <taxon>Eubacteriales</taxon>
        <taxon>Clostridiaceae</taxon>
        <taxon>Caloramator</taxon>
    </lineage>
</organism>
<evidence type="ECO:0000256" key="9">
    <source>
        <dbReference type="PROSITE-ProRule" id="PRU01091"/>
    </source>
</evidence>
<dbReference type="GO" id="GO:0005829">
    <property type="term" value="C:cytosol"/>
    <property type="evidence" value="ECO:0007669"/>
    <property type="project" value="TreeGrafter"/>
</dbReference>
<evidence type="ECO:0000259" key="10">
    <source>
        <dbReference type="PROSITE" id="PS50110"/>
    </source>
</evidence>